<comment type="catalytic activity">
    <reaction evidence="2">
        <text>[thioredoxin]-disulfide + L-methionine + H2O = L-methionine (S)-S-oxide + [thioredoxin]-dithiol</text>
        <dbReference type="Rhea" id="RHEA:19993"/>
        <dbReference type="Rhea" id="RHEA-COMP:10698"/>
        <dbReference type="Rhea" id="RHEA-COMP:10700"/>
        <dbReference type="ChEBI" id="CHEBI:15377"/>
        <dbReference type="ChEBI" id="CHEBI:29950"/>
        <dbReference type="ChEBI" id="CHEBI:50058"/>
        <dbReference type="ChEBI" id="CHEBI:57844"/>
        <dbReference type="ChEBI" id="CHEBI:58772"/>
        <dbReference type="EC" id="1.8.4.11"/>
    </reaction>
</comment>
<dbReference type="EMBL" id="MIYZ01000004">
    <property type="protein sequence ID" value="OIR22899.1"/>
    <property type="molecule type" value="Genomic_DNA"/>
</dbReference>
<dbReference type="Gene3D" id="3.30.1060.10">
    <property type="entry name" value="Peptide methionine sulphoxide reductase MsrA"/>
    <property type="match status" value="1"/>
</dbReference>
<keyword evidence="1 2" id="KW-0560">Oxidoreductase</keyword>
<dbReference type="Proteomes" id="UP000183615">
    <property type="component" value="Unassembled WGS sequence"/>
</dbReference>
<dbReference type="SUPFAM" id="SSF55068">
    <property type="entry name" value="Peptide methionine sulfoxide reductase"/>
    <property type="match status" value="1"/>
</dbReference>
<comment type="caution">
    <text evidence="4">The sequence shown here is derived from an EMBL/GenBank/DDBJ whole genome shotgun (WGS) entry which is preliminary data.</text>
</comment>
<protein>
    <recommendedName>
        <fullName evidence="2">Peptide methionine sulfoxide reductase MsrA</fullName>
        <shortName evidence="2">Protein-methionine-S-oxide reductase</shortName>
        <ecNumber evidence="2">1.8.4.11</ecNumber>
    </recommendedName>
    <alternativeName>
        <fullName evidence="2">Peptide-methionine (S)-S-oxide reductase</fullName>
        <shortName evidence="2">Peptide Met(O) reductase</shortName>
    </alternativeName>
</protein>
<proteinExistence type="inferred from homology"/>
<dbReference type="NCBIfam" id="TIGR00401">
    <property type="entry name" value="msrA"/>
    <property type="match status" value="1"/>
</dbReference>
<evidence type="ECO:0000256" key="2">
    <source>
        <dbReference type="HAMAP-Rule" id="MF_01401"/>
    </source>
</evidence>
<accession>A0A1J5TYZ8</accession>
<comment type="similarity">
    <text evidence="2">Belongs to the MsrA Met sulfoxide reductase family.</text>
</comment>
<dbReference type="EC" id="1.8.4.11" evidence="2"/>
<evidence type="ECO:0000256" key="1">
    <source>
        <dbReference type="ARBA" id="ARBA00023002"/>
    </source>
</evidence>
<gene>
    <name evidence="2" type="primary">msrA</name>
    <name evidence="4" type="ORF">BET99_02440</name>
    <name evidence="5" type="ORF">BET99_03255</name>
</gene>
<evidence type="ECO:0000259" key="3">
    <source>
        <dbReference type="Pfam" id="PF01625"/>
    </source>
</evidence>
<comment type="function">
    <text evidence="2">Has an important function as a repair enzyme for proteins that have been inactivated by oxidation. Catalyzes the reversible oxidation-reduction of methionine sulfoxide in proteins to methionine.</text>
</comment>
<evidence type="ECO:0000313" key="5">
    <source>
        <dbReference type="EMBL" id="OIR22899.1"/>
    </source>
</evidence>
<organism evidence="4 6">
    <name type="scientific">Marine Group III euryarchaeote CG-Epi2</name>
    <dbReference type="NCBI Taxonomy" id="1888996"/>
    <lineage>
        <taxon>Archaea</taxon>
        <taxon>Methanobacteriati</taxon>
        <taxon>Thermoplasmatota</taxon>
        <taxon>Thermoplasmata</taxon>
        <taxon>Candidatus Thermoprofundales</taxon>
    </lineage>
</organism>
<dbReference type="Pfam" id="PF01625">
    <property type="entry name" value="PMSR"/>
    <property type="match status" value="1"/>
</dbReference>
<dbReference type="PANTHER" id="PTHR43774:SF1">
    <property type="entry name" value="PEPTIDE METHIONINE SULFOXIDE REDUCTASE MSRA 2"/>
    <property type="match status" value="1"/>
</dbReference>
<dbReference type="PANTHER" id="PTHR43774">
    <property type="entry name" value="PEPTIDE METHIONINE SULFOXIDE REDUCTASE"/>
    <property type="match status" value="1"/>
</dbReference>
<dbReference type="InterPro" id="IPR036509">
    <property type="entry name" value="Met_Sox_Rdtase_MsrA_sf"/>
</dbReference>
<feature type="active site" evidence="2">
    <location>
        <position position="10"/>
    </location>
</feature>
<dbReference type="HAMAP" id="MF_01401">
    <property type="entry name" value="MsrA"/>
    <property type="match status" value="1"/>
</dbReference>
<name>A0A1J5TYZ8_9ARCH</name>
<evidence type="ECO:0000313" key="4">
    <source>
        <dbReference type="EMBL" id="OIR21480.1"/>
    </source>
</evidence>
<comment type="catalytic activity">
    <reaction evidence="2">
        <text>L-methionyl-[protein] + [thioredoxin]-disulfide + H2O = L-methionyl-(S)-S-oxide-[protein] + [thioredoxin]-dithiol</text>
        <dbReference type="Rhea" id="RHEA:14217"/>
        <dbReference type="Rhea" id="RHEA-COMP:10698"/>
        <dbReference type="Rhea" id="RHEA-COMP:10700"/>
        <dbReference type="Rhea" id="RHEA-COMP:12313"/>
        <dbReference type="Rhea" id="RHEA-COMP:12315"/>
        <dbReference type="ChEBI" id="CHEBI:15377"/>
        <dbReference type="ChEBI" id="CHEBI:16044"/>
        <dbReference type="ChEBI" id="CHEBI:29950"/>
        <dbReference type="ChEBI" id="CHEBI:44120"/>
        <dbReference type="ChEBI" id="CHEBI:50058"/>
        <dbReference type="EC" id="1.8.4.11"/>
    </reaction>
</comment>
<sequence length="152" mass="17390">MAKAMFGAGCFWGVEYNFSKVEGVNSVVSGYSGGKTENPTYEQVCSNSTEHAEVVLIDYNSDIVSYDSLLNVFWEKHDPTTLNRQGPDVGTQYRSAIYYFTEMQKAIAEKSLDYLQSKIGDKKIVTEITEAGEFWIAEEYHQKYFEKHRINH</sequence>
<feature type="domain" description="Peptide methionine sulphoxide reductase MsrA" evidence="3">
    <location>
        <begin position="3"/>
        <end position="149"/>
    </location>
</feature>
<reference evidence="4 6" key="1">
    <citation type="submission" date="2016-08" db="EMBL/GenBank/DDBJ databases">
        <title>New Insights into Marine Group III Euryarchaeota, from dark to light.</title>
        <authorList>
            <person name="Haro-Moreno J.M."/>
            <person name="Rodriguez-Valera F."/>
            <person name="Lopez-Garcia P."/>
            <person name="Moreira D."/>
            <person name="Martin-Cuadrado A.B."/>
        </authorList>
    </citation>
    <scope>NUCLEOTIDE SEQUENCE [LARGE SCALE GENOMIC DNA]</scope>
    <source>
        <strain evidence="4">CG-Epi2</strain>
    </source>
</reference>
<dbReference type="AlphaFoldDB" id="A0A1J5TYZ8"/>
<dbReference type="EMBL" id="MIYZ01000041">
    <property type="protein sequence ID" value="OIR21480.1"/>
    <property type="molecule type" value="Genomic_DNA"/>
</dbReference>
<dbReference type="GO" id="GO:0008113">
    <property type="term" value="F:peptide-methionine (S)-S-oxide reductase activity"/>
    <property type="evidence" value="ECO:0007669"/>
    <property type="project" value="UniProtKB-UniRule"/>
</dbReference>
<dbReference type="InterPro" id="IPR002569">
    <property type="entry name" value="Met_Sox_Rdtase_MsrA_dom"/>
</dbReference>
<evidence type="ECO:0000313" key="6">
    <source>
        <dbReference type="Proteomes" id="UP000183615"/>
    </source>
</evidence>